<dbReference type="AlphaFoldDB" id="A0A9X2JIR8"/>
<organism evidence="2 3">
    <name type="scientific">Aeoliella straminimaris</name>
    <dbReference type="NCBI Taxonomy" id="2954799"/>
    <lineage>
        <taxon>Bacteria</taxon>
        <taxon>Pseudomonadati</taxon>
        <taxon>Planctomycetota</taxon>
        <taxon>Planctomycetia</taxon>
        <taxon>Pirellulales</taxon>
        <taxon>Lacipirellulaceae</taxon>
        <taxon>Aeoliella</taxon>
    </lineage>
</organism>
<accession>A0A9X2JIR8</accession>
<comment type="caution">
    <text evidence="2">The sequence shown here is derived from an EMBL/GenBank/DDBJ whole genome shotgun (WGS) entry which is preliminary data.</text>
</comment>
<dbReference type="Proteomes" id="UP001155241">
    <property type="component" value="Unassembled WGS sequence"/>
</dbReference>
<evidence type="ECO:0000256" key="1">
    <source>
        <dbReference type="SAM" id="Phobius"/>
    </source>
</evidence>
<keyword evidence="1" id="KW-1133">Transmembrane helix</keyword>
<evidence type="ECO:0000313" key="3">
    <source>
        <dbReference type="Proteomes" id="UP001155241"/>
    </source>
</evidence>
<reference evidence="2" key="1">
    <citation type="submission" date="2022-06" db="EMBL/GenBank/DDBJ databases">
        <title>Aeoliella straminimaris, a novel planctomycete from sediments.</title>
        <authorList>
            <person name="Vitorino I.R."/>
            <person name="Lage O.M."/>
        </authorList>
    </citation>
    <scope>NUCLEOTIDE SEQUENCE</scope>
    <source>
        <strain evidence="2">ICT_H6.2</strain>
    </source>
</reference>
<feature type="transmembrane region" description="Helical" evidence="1">
    <location>
        <begin position="21"/>
        <end position="42"/>
    </location>
</feature>
<keyword evidence="1" id="KW-0812">Transmembrane</keyword>
<sequence length="125" mass="14614">MNDERSAERSYKRHFHISLRAALALMLVVAVYGAGWASHGWYSQRNDKLPGPVTVQYVESLDIIELGGTRDDVRRLTQLIEELRKYDLDVIKVNEDLNKKERDDMKKFIEEFREKTQGTTDKKID</sequence>
<dbReference type="EMBL" id="JAMXLR010000036">
    <property type="protein sequence ID" value="MCO6044234.1"/>
    <property type="molecule type" value="Genomic_DNA"/>
</dbReference>
<dbReference type="RefSeq" id="WP_252852338.1">
    <property type="nucleotide sequence ID" value="NZ_JAMXLR010000036.1"/>
</dbReference>
<gene>
    <name evidence="2" type="ORF">NG895_09980</name>
</gene>
<evidence type="ECO:0000313" key="2">
    <source>
        <dbReference type="EMBL" id="MCO6044234.1"/>
    </source>
</evidence>
<proteinExistence type="predicted"/>
<protein>
    <submittedName>
        <fullName evidence="2">Uncharacterized protein</fullName>
    </submittedName>
</protein>
<keyword evidence="1" id="KW-0472">Membrane</keyword>
<keyword evidence="3" id="KW-1185">Reference proteome</keyword>
<name>A0A9X2JIR8_9BACT</name>